<dbReference type="PROSITE" id="PS00237">
    <property type="entry name" value="G_PROTEIN_RECEP_F1_1"/>
    <property type="match status" value="1"/>
</dbReference>
<proteinExistence type="inferred from homology"/>
<keyword evidence="8 9" id="KW-0807">Transducer</keyword>
<evidence type="ECO:0000256" key="3">
    <source>
        <dbReference type="ARBA" id="ARBA00022692"/>
    </source>
</evidence>
<evidence type="ECO:0000256" key="4">
    <source>
        <dbReference type="ARBA" id="ARBA00022989"/>
    </source>
</evidence>
<comment type="subcellular location">
    <subcellularLocation>
        <location evidence="1">Membrane</location>
        <topology evidence="1">Multi-pass membrane protein</topology>
    </subcellularLocation>
</comment>
<dbReference type="CDD" id="cd14993">
    <property type="entry name" value="7tmA_CCKR-like"/>
    <property type="match status" value="1"/>
</dbReference>
<keyword evidence="7 9" id="KW-0675">Receptor</keyword>
<dbReference type="SMART" id="SM01381">
    <property type="entry name" value="7TM_GPCR_Srsx"/>
    <property type="match status" value="1"/>
</dbReference>
<dbReference type="InterPro" id="IPR000611">
    <property type="entry name" value="NPY_rcpt"/>
</dbReference>
<feature type="transmembrane region" description="Helical" evidence="10">
    <location>
        <begin position="338"/>
        <end position="362"/>
    </location>
</feature>
<keyword evidence="5 9" id="KW-0297">G-protein coupled receptor</keyword>
<comment type="similarity">
    <text evidence="2 9">Belongs to the G-protein coupled receptor 1 family.</text>
</comment>
<evidence type="ECO:0000256" key="8">
    <source>
        <dbReference type="ARBA" id="ARBA00023224"/>
    </source>
</evidence>
<protein>
    <submittedName>
        <fullName evidence="12">SIFamide receptor-like protein</fullName>
    </submittedName>
</protein>
<sequence>MSEKYSLYNLKSFHDNFDQILTSNQADVMDFNSNNTTIVWDSEYQNSSEDTQNSFAWSPDMWLRHSPIVTAVYCLAYTVVFGIGIVGNCFVVAVVFRSPRMRTVTNFFIVNLALADILVLIFCLPATLLGNLFIPWLLGLFMCKAVSYLQGVAVSASINTLVAVSAERFLAICYPLKCQMSRKCARRVIILIWLFSLVVAFPWALYFTLSSIGEEQLEDTMLCVEKWPDEVSEITYFVVANLCLCYLIPLIVITACYFAIWIKVWKRNIPGEKGANTGKNINIQMEAVMQRSKLKVAKMMVVVVSCFVLSWLPLYIIFTRLKLGNALEPGSLEERILMISAPIAQWLGASNSCINPILYAFFNKKYRSGFAAIIKSKKCCGTIRHDNSSPSVFCNAQRSTATQRSNRMTARLDTQCEYINSIAVL</sequence>
<dbReference type="EMBL" id="NCKV01000334">
    <property type="protein sequence ID" value="RWS30918.1"/>
    <property type="molecule type" value="Genomic_DNA"/>
</dbReference>
<gene>
    <name evidence="12" type="ORF">B4U80_03363</name>
</gene>
<dbReference type="SUPFAM" id="SSF81321">
    <property type="entry name" value="Family A G protein-coupled receptor-like"/>
    <property type="match status" value="1"/>
</dbReference>
<feature type="transmembrane region" description="Helical" evidence="10">
    <location>
        <begin position="154"/>
        <end position="176"/>
    </location>
</feature>
<comment type="caution">
    <text evidence="12">The sequence shown here is derived from an EMBL/GenBank/DDBJ whole genome shotgun (WGS) entry which is preliminary data.</text>
</comment>
<evidence type="ECO:0000256" key="10">
    <source>
        <dbReference type="SAM" id="Phobius"/>
    </source>
</evidence>
<keyword evidence="3 9" id="KW-0812">Transmembrane</keyword>
<dbReference type="OrthoDB" id="5975505at2759"/>
<dbReference type="PRINTS" id="PR01012">
    <property type="entry name" value="NRPEPTIDEYR"/>
</dbReference>
<evidence type="ECO:0000259" key="11">
    <source>
        <dbReference type="PROSITE" id="PS50262"/>
    </source>
</evidence>
<dbReference type="AlphaFoldDB" id="A0A443STQ8"/>
<dbReference type="PANTHER" id="PTHR45695">
    <property type="entry name" value="LEUCOKININ RECEPTOR-RELATED"/>
    <property type="match status" value="1"/>
</dbReference>
<dbReference type="InterPro" id="IPR000276">
    <property type="entry name" value="GPCR_Rhodpsn"/>
</dbReference>
<evidence type="ECO:0000256" key="2">
    <source>
        <dbReference type="ARBA" id="ARBA00010663"/>
    </source>
</evidence>
<dbReference type="PROSITE" id="PS50262">
    <property type="entry name" value="G_PROTEIN_RECEP_F1_2"/>
    <property type="match status" value="1"/>
</dbReference>
<keyword evidence="4 10" id="KW-1133">Transmembrane helix</keyword>
<accession>A0A443STQ8</accession>
<evidence type="ECO:0000313" key="12">
    <source>
        <dbReference type="EMBL" id="RWS30918.1"/>
    </source>
</evidence>
<dbReference type="GO" id="GO:0005886">
    <property type="term" value="C:plasma membrane"/>
    <property type="evidence" value="ECO:0007669"/>
    <property type="project" value="TreeGrafter"/>
</dbReference>
<evidence type="ECO:0000256" key="7">
    <source>
        <dbReference type="ARBA" id="ARBA00023170"/>
    </source>
</evidence>
<dbReference type="GO" id="GO:0004983">
    <property type="term" value="F:neuropeptide Y receptor activity"/>
    <property type="evidence" value="ECO:0007669"/>
    <property type="project" value="InterPro"/>
</dbReference>
<evidence type="ECO:0000256" key="1">
    <source>
        <dbReference type="ARBA" id="ARBA00004141"/>
    </source>
</evidence>
<dbReference type="FunFam" id="1.20.1070.10:FF:000291">
    <property type="entry name" value="Predicted protein"/>
    <property type="match status" value="1"/>
</dbReference>
<dbReference type="VEuPathDB" id="VectorBase:LDEU001123"/>
<dbReference type="Proteomes" id="UP000288716">
    <property type="component" value="Unassembled WGS sequence"/>
</dbReference>
<organism evidence="12 13">
    <name type="scientific">Leptotrombidium deliense</name>
    <dbReference type="NCBI Taxonomy" id="299467"/>
    <lineage>
        <taxon>Eukaryota</taxon>
        <taxon>Metazoa</taxon>
        <taxon>Ecdysozoa</taxon>
        <taxon>Arthropoda</taxon>
        <taxon>Chelicerata</taxon>
        <taxon>Arachnida</taxon>
        <taxon>Acari</taxon>
        <taxon>Acariformes</taxon>
        <taxon>Trombidiformes</taxon>
        <taxon>Prostigmata</taxon>
        <taxon>Anystina</taxon>
        <taxon>Parasitengona</taxon>
        <taxon>Trombiculoidea</taxon>
        <taxon>Trombiculidae</taxon>
        <taxon>Leptotrombidium</taxon>
    </lineage>
</organism>
<evidence type="ECO:0000313" key="13">
    <source>
        <dbReference type="Proteomes" id="UP000288716"/>
    </source>
</evidence>
<dbReference type="PANTHER" id="PTHR45695:SF22">
    <property type="entry name" value="G-PROTEIN COUPLED RECEPTORS FAMILY 1 PROFILE DOMAIN-CONTAINING PROTEIN"/>
    <property type="match status" value="1"/>
</dbReference>
<evidence type="ECO:0000256" key="6">
    <source>
        <dbReference type="ARBA" id="ARBA00023136"/>
    </source>
</evidence>
<dbReference type="PRINTS" id="PR00237">
    <property type="entry name" value="GPCRRHODOPSN"/>
</dbReference>
<feature type="transmembrane region" description="Helical" evidence="10">
    <location>
        <begin position="188"/>
        <end position="209"/>
    </location>
</feature>
<dbReference type="InterPro" id="IPR017452">
    <property type="entry name" value="GPCR_Rhodpsn_7TM"/>
</dbReference>
<dbReference type="STRING" id="299467.A0A443STQ8"/>
<dbReference type="Pfam" id="PF00001">
    <property type="entry name" value="7tm_1"/>
    <property type="match status" value="1"/>
</dbReference>
<dbReference type="Gene3D" id="1.20.1070.10">
    <property type="entry name" value="Rhodopsin 7-helix transmembrane proteins"/>
    <property type="match status" value="1"/>
</dbReference>
<feature type="transmembrane region" description="Helical" evidence="10">
    <location>
        <begin position="68"/>
        <end position="96"/>
    </location>
</feature>
<reference evidence="12 13" key="1">
    <citation type="journal article" date="2018" name="Gigascience">
        <title>Genomes of trombidid mites reveal novel predicted allergens and laterally-transferred genes associated with secondary metabolism.</title>
        <authorList>
            <person name="Dong X."/>
            <person name="Chaisiri K."/>
            <person name="Xia D."/>
            <person name="Armstrong S.D."/>
            <person name="Fang Y."/>
            <person name="Donnelly M.J."/>
            <person name="Kadowaki T."/>
            <person name="McGarry J.W."/>
            <person name="Darby A.C."/>
            <person name="Makepeace B.L."/>
        </authorList>
    </citation>
    <scope>NUCLEOTIDE SEQUENCE [LARGE SCALE GENOMIC DNA]</scope>
    <source>
        <strain evidence="12">UoL-UT</strain>
    </source>
</reference>
<feature type="transmembrane region" description="Helical" evidence="10">
    <location>
        <begin position="234"/>
        <end position="260"/>
    </location>
</feature>
<evidence type="ECO:0000256" key="5">
    <source>
        <dbReference type="ARBA" id="ARBA00023040"/>
    </source>
</evidence>
<keyword evidence="13" id="KW-1185">Reference proteome</keyword>
<feature type="transmembrane region" description="Helical" evidence="10">
    <location>
        <begin position="299"/>
        <end position="318"/>
    </location>
</feature>
<evidence type="ECO:0000256" key="9">
    <source>
        <dbReference type="RuleBase" id="RU000688"/>
    </source>
</evidence>
<feature type="transmembrane region" description="Helical" evidence="10">
    <location>
        <begin position="108"/>
        <end position="134"/>
    </location>
</feature>
<feature type="domain" description="G-protein coupled receptors family 1 profile" evidence="11">
    <location>
        <begin position="87"/>
        <end position="359"/>
    </location>
</feature>
<name>A0A443STQ8_9ACAR</name>
<keyword evidence="6 10" id="KW-0472">Membrane</keyword>